<dbReference type="Proteomes" id="UP000006878">
    <property type="component" value="Chromosome"/>
</dbReference>
<dbReference type="CDD" id="cd06288">
    <property type="entry name" value="PBP1_sucrose_transcription_regulator"/>
    <property type="match status" value="1"/>
</dbReference>
<gene>
    <name evidence="6" type="ordered locus">AARI_22930</name>
</gene>
<reference evidence="7" key="2">
    <citation type="submission" date="2010-07" db="EMBL/GenBank/DDBJ databases">
        <title>Complete genome sequence of Arthrobacter arilaitensis (strain DSM 16368 / CIP 108037 / JCM 13566 / Re117).</title>
        <authorList>
            <person name="Genoscope."/>
        </authorList>
    </citation>
    <scope>NUCLEOTIDE SEQUENCE [LARGE SCALE GENOMIC DNA]</scope>
    <source>
        <strain evidence="7">DSM 16368 / CIP 108037 / IAM 15318 / JCM 13566 / Re117</strain>
    </source>
</reference>
<dbReference type="PROSITE" id="PS00356">
    <property type="entry name" value="HTH_LACI_1"/>
    <property type="match status" value="1"/>
</dbReference>
<keyword evidence="2" id="KW-0805">Transcription regulation</keyword>
<dbReference type="RefSeq" id="WP_013349632.1">
    <property type="nucleotide sequence ID" value="NC_014550.1"/>
</dbReference>
<keyword evidence="1" id="KW-0678">Repressor</keyword>
<evidence type="ECO:0000313" key="6">
    <source>
        <dbReference type="EMBL" id="CBT76515.1"/>
    </source>
</evidence>
<keyword evidence="3" id="KW-0238">DNA-binding</keyword>
<keyword evidence="4" id="KW-0804">Transcription</keyword>
<dbReference type="InterPro" id="IPR046335">
    <property type="entry name" value="LacI/GalR-like_sensor"/>
</dbReference>
<evidence type="ECO:0000313" key="7">
    <source>
        <dbReference type="Proteomes" id="UP000006878"/>
    </source>
</evidence>
<dbReference type="SMART" id="SM00354">
    <property type="entry name" value="HTH_LACI"/>
    <property type="match status" value="1"/>
</dbReference>
<dbReference type="Pfam" id="PF13377">
    <property type="entry name" value="Peripla_BP_3"/>
    <property type="match status" value="1"/>
</dbReference>
<dbReference type="PANTHER" id="PTHR30146">
    <property type="entry name" value="LACI-RELATED TRANSCRIPTIONAL REPRESSOR"/>
    <property type="match status" value="1"/>
</dbReference>
<dbReference type="GeneID" id="303185886"/>
<accession>A0ABM9PYX1</accession>
<dbReference type="InterPro" id="IPR000843">
    <property type="entry name" value="HTH_LacI"/>
</dbReference>
<reference evidence="7" key="1">
    <citation type="journal article" date="2010" name="PLoS ONE">
        <title>The Arthrobacter arilaitensis Re117 genome sequence reveals its genetic adaptation to the surface of cheese.</title>
        <authorList>
            <person name="Monnet C."/>
            <person name="Loux V."/>
            <person name="Gibrat J.F."/>
            <person name="Spinnler E."/>
            <person name="Barbe V."/>
            <person name="Vacherie B."/>
            <person name="Gavory F."/>
            <person name="Gourbeyre E."/>
            <person name="Siguier P."/>
            <person name="Chandler M."/>
            <person name="Elleuch R."/>
            <person name="Irlinger F."/>
            <person name="Vallaeys T."/>
        </authorList>
    </citation>
    <scope>NUCLEOTIDE SEQUENCE</scope>
    <source>
        <strain evidence="7">DSM 16368 / CIP 108037 / IAM 15318 / JCM 13566 / Re117</strain>
    </source>
</reference>
<evidence type="ECO:0000256" key="4">
    <source>
        <dbReference type="ARBA" id="ARBA00023163"/>
    </source>
</evidence>
<feature type="domain" description="HTH lacI-type" evidence="5">
    <location>
        <begin position="6"/>
        <end position="62"/>
    </location>
</feature>
<proteinExistence type="predicted"/>
<sequence>MSQQSVTMADVAKAAGVSRTTVSFVLNGRMESSIPETTRERINQTARELGYRPNAAARTLASKRSSWFGLVTEIATSPFATDVIKGAQQAAWKDGNFLLIAPSDDDPGMDNLAVEKLLEQQVGGLIIATSWHRQITVPENAKTVPCVLVNCFDAGGQLPSIVPDEFGGGYAAAEILAKAGHTSIGHITLKTGIPAQIGRQAGMKQALRDHGIEFDDSRIVPGDGTADSGYHGTQTLLSQLDPPTAIFCGNDRIAMGAYDAIKERGLQVGKDISIVGFDDQEILAPHMRPKLTTIALPFEELGMAGVSLLNQMVEGSPIENRQITIGCPPAFVRLWPCTAADELPLRYTSHEWMRNFNDNQILTSCAPCRGRDRCGRHPRLERMRRIESRRN</sequence>
<name>A0ABM9PYX1_GLUAR</name>
<dbReference type="PROSITE" id="PS50932">
    <property type="entry name" value="HTH_LACI_2"/>
    <property type="match status" value="1"/>
</dbReference>
<dbReference type="EMBL" id="FQ311875">
    <property type="protein sequence ID" value="CBT76515.1"/>
    <property type="molecule type" value="Genomic_DNA"/>
</dbReference>
<protein>
    <submittedName>
        <fullName evidence="6">LacI-family transcriptional regulator</fullName>
    </submittedName>
</protein>
<evidence type="ECO:0000256" key="2">
    <source>
        <dbReference type="ARBA" id="ARBA00023015"/>
    </source>
</evidence>
<dbReference type="Gene3D" id="1.10.260.40">
    <property type="entry name" value="lambda repressor-like DNA-binding domains"/>
    <property type="match status" value="1"/>
</dbReference>
<organism evidence="6 7">
    <name type="scientific">Glutamicibacter arilaitensis (strain DSM 16368 / CIP 108037 / IAM 15318 / JCM 13566 / NCIMB 14258 / Re117)</name>
    <name type="common">Arthrobacter arilaitensis</name>
    <dbReference type="NCBI Taxonomy" id="861360"/>
    <lineage>
        <taxon>Bacteria</taxon>
        <taxon>Bacillati</taxon>
        <taxon>Actinomycetota</taxon>
        <taxon>Actinomycetes</taxon>
        <taxon>Micrococcales</taxon>
        <taxon>Micrococcaceae</taxon>
        <taxon>Glutamicibacter</taxon>
    </lineage>
</organism>
<dbReference type="Pfam" id="PF00356">
    <property type="entry name" value="LacI"/>
    <property type="match status" value="1"/>
</dbReference>
<keyword evidence="7" id="KW-1185">Reference proteome</keyword>
<dbReference type="PANTHER" id="PTHR30146:SF148">
    <property type="entry name" value="HTH-TYPE TRANSCRIPTIONAL REPRESSOR PURR-RELATED"/>
    <property type="match status" value="1"/>
</dbReference>
<dbReference type="SUPFAM" id="SSF53822">
    <property type="entry name" value="Periplasmic binding protein-like I"/>
    <property type="match status" value="1"/>
</dbReference>
<evidence type="ECO:0000256" key="3">
    <source>
        <dbReference type="ARBA" id="ARBA00023125"/>
    </source>
</evidence>
<dbReference type="Gene3D" id="3.40.50.2300">
    <property type="match status" value="2"/>
</dbReference>
<dbReference type="InterPro" id="IPR028082">
    <property type="entry name" value="Peripla_BP_I"/>
</dbReference>
<dbReference type="InterPro" id="IPR010982">
    <property type="entry name" value="Lambda_DNA-bd_dom_sf"/>
</dbReference>
<dbReference type="SUPFAM" id="SSF47413">
    <property type="entry name" value="lambda repressor-like DNA-binding domains"/>
    <property type="match status" value="1"/>
</dbReference>
<evidence type="ECO:0000259" key="5">
    <source>
        <dbReference type="PROSITE" id="PS50932"/>
    </source>
</evidence>
<dbReference type="CDD" id="cd01392">
    <property type="entry name" value="HTH_LacI"/>
    <property type="match status" value="1"/>
</dbReference>
<evidence type="ECO:0000256" key="1">
    <source>
        <dbReference type="ARBA" id="ARBA00022491"/>
    </source>
</evidence>